<dbReference type="RefSeq" id="WP_070732743.1">
    <property type="nucleotide sequence ID" value="NZ_MDZC01000023.1"/>
</dbReference>
<evidence type="ECO:0000256" key="1">
    <source>
        <dbReference type="SAM" id="Phobius"/>
    </source>
</evidence>
<evidence type="ECO:0000313" key="2">
    <source>
        <dbReference type="EMBL" id="OGX87981.1"/>
    </source>
</evidence>
<keyword evidence="1" id="KW-0812">Transmembrane</keyword>
<feature type="transmembrane region" description="Helical" evidence="1">
    <location>
        <begin position="187"/>
        <end position="206"/>
    </location>
</feature>
<dbReference type="EMBL" id="MDZC01000023">
    <property type="protein sequence ID" value="OGX87981.1"/>
    <property type="molecule type" value="Genomic_DNA"/>
</dbReference>
<comment type="caution">
    <text evidence="2">The sequence shown here is derived from an EMBL/GenBank/DDBJ whole genome shotgun (WGS) entry which is preliminary data.</text>
</comment>
<keyword evidence="3" id="KW-1185">Reference proteome</keyword>
<dbReference type="OrthoDB" id="877329at2"/>
<reference evidence="2 3" key="1">
    <citation type="submission" date="2016-08" db="EMBL/GenBank/DDBJ databases">
        <title>Hymenobacter coccineus sp. nov., Hymenobacter lapidarius sp. nov. and Hymenobacter glacialis sp. nov., isolated from Antarctic soil.</title>
        <authorList>
            <person name="Sedlacek I."/>
            <person name="Kralova S."/>
            <person name="Kyrova K."/>
            <person name="Maslanova I."/>
            <person name="Stankova E."/>
            <person name="Vrbovska V."/>
            <person name="Nemec M."/>
            <person name="Bartak M."/>
            <person name="Svec P."/>
            <person name="Busse H.-J."/>
            <person name="Pantucek R."/>
        </authorList>
    </citation>
    <scope>NUCLEOTIDE SEQUENCE [LARGE SCALE GENOMIC DNA]</scope>
    <source>
        <strain evidence="2 3">CCM 8648</strain>
    </source>
</reference>
<sequence>MAVHRHRRRARKRARAYRLTVRKPDSAAVFHNYTTLIRPVPGSPVAVSALPAADRPLRNRARVFLNLRSGLLLPKYSLLNKEASLQSNQLLVDVVCVSNAANSIIRFDSPAADSLKKKLSSVSWPVANRRRTRLLRTSLTETTFAAASTTAAFAAAFASGQPFTTDSLSTGPLATGSVVAFRTGEGYFGLLLVANLLPGTSPLLNCRVRVQK</sequence>
<organism evidence="2 3">
    <name type="scientific">Hymenobacter glacialis</name>
    <dbReference type="NCBI Taxonomy" id="1908236"/>
    <lineage>
        <taxon>Bacteria</taxon>
        <taxon>Pseudomonadati</taxon>
        <taxon>Bacteroidota</taxon>
        <taxon>Cytophagia</taxon>
        <taxon>Cytophagales</taxon>
        <taxon>Hymenobacteraceae</taxon>
        <taxon>Hymenobacter</taxon>
    </lineage>
</organism>
<accession>A0A1G1TAU3</accession>
<dbReference type="AlphaFoldDB" id="A0A1G1TAU3"/>
<keyword evidence="1" id="KW-1133">Transmembrane helix</keyword>
<keyword evidence="1" id="KW-0472">Membrane</keyword>
<evidence type="ECO:0000313" key="3">
    <source>
        <dbReference type="Proteomes" id="UP000177791"/>
    </source>
</evidence>
<protein>
    <submittedName>
        <fullName evidence="2">Uncharacterized protein</fullName>
    </submittedName>
</protein>
<name>A0A1G1TAU3_9BACT</name>
<gene>
    <name evidence="2" type="ORF">BEN48_10435</name>
</gene>
<dbReference type="Proteomes" id="UP000177791">
    <property type="component" value="Unassembled WGS sequence"/>
</dbReference>
<feature type="transmembrane region" description="Helical" evidence="1">
    <location>
        <begin position="139"/>
        <end position="158"/>
    </location>
</feature>
<proteinExistence type="predicted"/>